<keyword evidence="3" id="KW-1185">Reference proteome</keyword>
<dbReference type="AlphaFoldDB" id="A0A2U1QD95"/>
<reference evidence="2 3" key="1">
    <citation type="journal article" date="2018" name="Mol. Plant">
        <title>The genome of Artemisia annua provides insight into the evolution of Asteraceae family and artemisinin biosynthesis.</title>
        <authorList>
            <person name="Shen Q."/>
            <person name="Zhang L."/>
            <person name="Liao Z."/>
            <person name="Wang S."/>
            <person name="Yan T."/>
            <person name="Shi P."/>
            <person name="Liu M."/>
            <person name="Fu X."/>
            <person name="Pan Q."/>
            <person name="Wang Y."/>
            <person name="Lv Z."/>
            <person name="Lu X."/>
            <person name="Zhang F."/>
            <person name="Jiang W."/>
            <person name="Ma Y."/>
            <person name="Chen M."/>
            <person name="Hao X."/>
            <person name="Li L."/>
            <person name="Tang Y."/>
            <person name="Lv G."/>
            <person name="Zhou Y."/>
            <person name="Sun X."/>
            <person name="Brodelius P.E."/>
            <person name="Rose J.K.C."/>
            <person name="Tang K."/>
        </authorList>
    </citation>
    <scope>NUCLEOTIDE SEQUENCE [LARGE SCALE GENOMIC DNA]</scope>
    <source>
        <strain evidence="3">cv. Huhao1</strain>
        <tissue evidence="2">Leaf</tissue>
    </source>
</reference>
<protein>
    <submittedName>
        <fullName evidence="2">Terpene synthase 8</fullName>
    </submittedName>
</protein>
<keyword evidence="1" id="KW-0472">Membrane</keyword>
<evidence type="ECO:0000256" key="1">
    <source>
        <dbReference type="SAM" id="Phobius"/>
    </source>
</evidence>
<dbReference type="Proteomes" id="UP000245207">
    <property type="component" value="Unassembled WGS sequence"/>
</dbReference>
<comment type="caution">
    <text evidence="2">The sequence shown here is derived from an EMBL/GenBank/DDBJ whole genome shotgun (WGS) entry which is preliminary data.</text>
</comment>
<evidence type="ECO:0000313" key="2">
    <source>
        <dbReference type="EMBL" id="PWA95976.1"/>
    </source>
</evidence>
<organism evidence="2 3">
    <name type="scientific">Artemisia annua</name>
    <name type="common">Sweet wormwood</name>
    <dbReference type="NCBI Taxonomy" id="35608"/>
    <lineage>
        <taxon>Eukaryota</taxon>
        <taxon>Viridiplantae</taxon>
        <taxon>Streptophyta</taxon>
        <taxon>Embryophyta</taxon>
        <taxon>Tracheophyta</taxon>
        <taxon>Spermatophyta</taxon>
        <taxon>Magnoliopsida</taxon>
        <taxon>eudicotyledons</taxon>
        <taxon>Gunneridae</taxon>
        <taxon>Pentapetalae</taxon>
        <taxon>asterids</taxon>
        <taxon>campanulids</taxon>
        <taxon>Asterales</taxon>
        <taxon>Asteraceae</taxon>
        <taxon>Asteroideae</taxon>
        <taxon>Anthemideae</taxon>
        <taxon>Artemisiinae</taxon>
        <taxon>Artemisia</taxon>
    </lineage>
</organism>
<feature type="transmembrane region" description="Helical" evidence="1">
    <location>
        <begin position="45"/>
        <end position="67"/>
    </location>
</feature>
<accession>A0A2U1QD95</accession>
<sequence length="107" mass="11774">MDLLAPVVNLARMIEVAYKYNDGFTFPEKTLKEYTLVPSFSTHVMIWRVAGIGLGAHVVTFASRLLGCGYVRPLASWLVWMSKLLFVVGVASRSSAMNKCCVRVGGC</sequence>
<keyword evidence="1" id="KW-1133">Transmembrane helix</keyword>
<dbReference type="InterPro" id="IPR008949">
    <property type="entry name" value="Isoprenoid_synthase_dom_sf"/>
</dbReference>
<gene>
    <name evidence="2" type="ORF">CTI12_AA044350</name>
</gene>
<keyword evidence="1" id="KW-0812">Transmembrane</keyword>
<dbReference type="Gene3D" id="1.10.600.10">
    <property type="entry name" value="Farnesyl Diphosphate Synthase"/>
    <property type="match status" value="1"/>
</dbReference>
<evidence type="ECO:0000313" key="3">
    <source>
        <dbReference type="Proteomes" id="UP000245207"/>
    </source>
</evidence>
<proteinExistence type="predicted"/>
<name>A0A2U1QD95_ARTAN</name>
<dbReference type="EMBL" id="PKPP01000207">
    <property type="protein sequence ID" value="PWA95976.1"/>
    <property type="molecule type" value="Genomic_DNA"/>
</dbReference>